<accession>A0A6I1UHL5</accession>
<name>A0A6I1UHL5_STRMT</name>
<comment type="caution">
    <text evidence="4">The sequence shown here is derived from an EMBL/GenBank/DDBJ whole genome shotgun (WGS) entry which is preliminary data.</text>
</comment>
<dbReference type="PANTHER" id="PTHR22916">
    <property type="entry name" value="GLYCOSYLTRANSFERASE"/>
    <property type="match status" value="1"/>
</dbReference>
<dbReference type="RefSeq" id="WP_153209104.1">
    <property type="nucleotide sequence ID" value="NZ_WIJG01000005.1"/>
</dbReference>
<dbReference type="EMBL" id="WIJV01000012">
    <property type="protein sequence ID" value="MQP82652.1"/>
    <property type="molecule type" value="Genomic_DNA"/>
</dbReference>
<evidence type="ECO:0000313" key="5">
    <source>
        <dbReference type="Proteomes" id="UP000436302"/>
    </source>
</evidence>
<dbReference type="Proteomes" id="UP000436302">
    <property type="component" value="Unassembled WGS sequence"/>
</dbReference>
<feature type="domain" description="Glycosyltransferase 2-like" evidence="3">
    <location>
        <begin position="3"/>
        <end position="166"/>
    </location>
</feature>
<dbReference type="Pfam" id="PF00535">
    <property type="entry name" value="Glycos_transf_2"/>
    <property type="match status" value="1"/>
</dbReference>
<gene>
    <name evidence="4" type="ORF">GEZ78_03430</name>
</gene>
<keyword evidence="2 4" id="KW-0808">Transferase</keyword>
<dbReference type="CDD" id="cd00761">
    <property type="entry name" value="Glyco_tranf_GTA_type"/>
    <property type="match status" value="1"/>
</dbReference>
<evidence type="ECO:0000259" key="3">
    <source>
        <dbReference type="Pfam" id="PF00535"/>
    </source>
</evidence>
<proteinExistence type="predicted"/>
<dbReference type="InterPro" id="IPR001173">
    <property type="entry name" value="Glyco_trans_2-like"/>
</dbReference>
<dbReference type="SUPFAM" id="SSF53448">
    <property type="entry name" value="Nucleotide-diphospho-sugar transferases"/>
    <property type="match status" value="1"/>
</dbReference>
<dbReference type="InterPro" id="IPR029044">
    <property type="entry name" value="Nucleotide-diphossugar_trans"/>
</dbReference>
<evidence type="ECO:0000256" key="2">
    <source>
        <dbReference type="ARBA" id="ARBA00022679"/>
    </source>
</evidence>
<dbReference type="GO" id="GO:0016757">
    <property type="term" value="F:glycosyltransferase activity"/>
    <property type="evidence" value="ECO:0007669"/>
    <property type="project" value="UniProtKB-KW"/>
</dbReference>
<dbReference type="PANTHER" id="PTHR22916:SF51">
    <property type="entry name" value="GLYCOSYLTRANSFERASE EPSH-RELATED"/>
    <property type="match status" value="1"/>
</dbReference>
<reference evidence="4 5" key="1">
    <citation type="submission" date="2019-10" db="EMBL/GenBank/DDBJ databases">
        <title>Streptococcus mitis of the oral and urogenital tracts.</title>
        <authorList>
            <person name="Price T."/>
            <person name="Mores C.R."/>
            <person name="Putonti C."/>
            <person name="Wolfe A.J."/>
        </authorList>
    </citation>
    <scope>NUCLEOTIDE SEQUENCE [LARGE SCALE GENOMIC DNA]</scope>
    <source>
        <strain evidence="4 5">SM39</strain>
    </source>
</reference>
<organism evidence="4 5">
    <name type="scientific">Streptococcus mitis</name>
    <dbReference type="NCBI Taxonomy" id="28037"/>
    <lineage>
        <taxon>Bacteria</taxon>
        <taxon>Bacillati</taxon>
        <taxon>Bacillota</taxon>
        <taxon>Bacilli</taxon>
        <taxon>Lactobacillales</taxon>
        <taxon>Streptococcaceae</taxon>
        <taxon>Streptococcus</taxon>
        <taxon>Streptococcus mitis group</taxon>
    </lineage>
</organism>
<dbReference type="AlphaFoldDB" id="A0A6I1UHL5"/>
<evidence type="ECO:0000256" key="1">
    <source>
        <dbReference type="ARBA" id="ARBA00022676"/>
    </source>
</evidence>
<sequence>MISVIVPVYNVEEYLEECLESIRQQTFTDIEVILVNDGSTDGSREICEQYCEKDSRFRLINQENQGQSVARNRGVKESVGQYIMFVDSDDVINTSVLEVLLPYMKMDVDIVECRMTRNKEEFFLNRTSTIAFEGNAKKAILNCIAFKEVKFCAFTKLYRREIVEKVPFLEGYIYEDVFTGINYLKHIRKIVIVDYIGYYYRVRPNSTMTKSFNEKDLDIFKVGNQLIDSFKDDEDMLPYIGYFMFYIGHGHYLKDGINKKNPYVDLYEDFIRNAAFIAKQSKEVVQKYRLLRLYLLAPKYYTTITHPIYTSIQKIWISTKKVMNHLNDKLHIGKNG</sequence>
<protein>
    <submittedName>
        <fullName evidence="4">Glycosyltransferase</fullName>
    </submittedName>
</protein>
<dbReference type="Gene3D" id="3.90.550.10">
    <property type="entry name" value="Spore Coat Polysaccharide Biosynthesis Protein SpsA, Chain A"/>
    <property type="match status" value="1"/>
</dbReference>
<evidence type="ECO:0000313" key="4">
    <source>
        <dbReference type="EMBL" id="MQP82652.1"/>
    </source>
</evidence>
<keyword evidence="1" id="KW-0328">Glycosyltransferase</keyword>